<dbReference type="Proteomes" id="UP001459277">
    <property type="component" value="Unassembled WGS sequence"/>
</dbReference>
<accession>A0AAW2DU83</accession>
<evidence type="ECO:0008006" key="17">
    <source>
        <dbReference type="Google" id="ProtNLM"/>
    </source>
</evidence>
<evidence type="ECO:0000259" key="12">
    <source>
        <dbReference type="Pfam" id="PF02714"/>
    </source>
</evidence>
<dbReference type="InterPro" id="IPR045122">
    <property type="entry name" value="Csc1-like"/>
</dbReference>
<evidence type="ECO:0000256" key="4">
    <source>
        <dbReference type="ARBA" id="ARBA00022692"/>
    </source>
</evidence>
<feature type="transmembrane region" description="Helical" evidence="11">
    <location>
        <begin position="649"/>
        <end position="670"/>
    </location>
</feature>
<comment type="subcellular location">
    <subcellularLocation>
        <location evidence="1">Membrane</location>
        <topology evidence="1">Multi-pass membrane protein</topology>
    </subcellularLocation>
</comment>
<keyword evidence="7" id="KW-0406">Ion transport</keyword>
<feature type="transmembrane region" description="Helical" evidence="11">
    <location>
        <begin position="6"/>
        <end position="27"/>
    </location>
</feature>
<dbReference type="Pfam" id="PF13967">
    <property type="entry name" value="RSN1_TM"/>
    <property type="match status" value="1"/>
</dbReference>
<feature type="transmembrane region" description="Helical" evidence="11">
    <location>
        <begin position="457"/>
        <end position="477"/>
    </location>
</feature>
<proteinExistence type="inferred from homology"/>
<sequence length="759" mass="85950">MILSALLTSVGINLALCLLFFTLYSILRKQPGNINVYAPRLVAEGKAQQRGRFNLESLLPTASWVKKAWQPSEDELLSIVGFDAVVFMRIITFSLKVFSVAGVLGIFILLPINFVGTQLSEDSSDLSSKSLDSFSISNVNDGSNRLWIHFCAAYIVTGVVCYLLYYEYNYISSKRISYFYSSRPQPHQFTILVRGIPIPSGSTCSETVESFFRENHPSTYLSHSVVRRTSKLQGLISDAEKLYRRLAQLKLKNHTSQRFGRDGFLGIFGHKVDLLDHYEKKLEDVEHKVRLEQSSLPGKEVSAAFVSFKSQLGAAVALHIQQGINPTEWVTERAPEPHDVHWPFFSSSYLKRLIRTLLVFVACAALTILFLIPVVIVQSLTNLEQLETWFPFLEGILSLYVEILLHNLLNLILPKVKACHGFFFFLHKIMHFSNINDKGMCNMLVCRTVVSQVITGYLPSLILSTFLSFVPPIMIMFSSMQGYISHSQIEKSACIKVLWFTIWNIFFANVLSGTALYQVSVFLEPQKIPSVLAEAVPAQASFFIAYVVTSGWTSLSSELFRLIPLLCNFFKRVFSGKDDDEFEVPSISYHSIIPKVIFFGLLGTTYFFLSPLILPFLLVYYCMGYIIYRNQLLNVYAPKYETGGRFWPIVHDSTIFSLVLMHIIAIGIFGLKKLPLASSLIIPLPILTLLFHEYCQKRFLPIFKAYPNECLVKKDKEDLNDPTITEFCENLVTAYRDPALSMQYPGSTDGRNSPLLHSA</sequence>
<feature type="coiled-coil region" evidence="10">
    <location>
        <begin position="232"/>
        <end position="295"/>
    </location>
</feature>
<keyword evidence="4 11" id="KW-0812">Transmembrane</keyword>
<name>A0AAW2DU83_9ROSI</name>
<keyword evidence="6 11" id="KW-1133">Transmembrane helix</keyword>
<evidence type="ECO:0000259" key="13">
    <source>
        <dbReference type="Pfam" id="PF13967"/>
    </source>
</evidence>
<keyword evidence="10" id="KW-0175">Coiled coil</keyword>
<feature type="transmembrane region" description="Helical" evidence="11">
    <location>
        <begin position="146"/>
        <end position="165"/>
    </location>
</feature>
<feature type="transmembrane region" description="Helical" evidence="11">
    <location>
        <begin position="531"/>
        <end position="552"/>
    </location>
</feature>
<evidence type="ECO:0000256" key="1">
    <source>
        <dbReference type="ARBA" id="ARBA00004141"/>
    </source>
</evidence>
<feature type="transmembrane region" description="Helical" evidence="11">
    <location>
        <begin position="606"/>
        <end position="628"/>
    </location>
</feature>
<comment type="caution">
    <text evidence="15">The sequence shown here is derived from an EMBL/GenBank/DDBJ whole genome shotgun (WGS) entry which is preliminary data.</text>
</comment>
<comment type="similarity">
    <text evidence="2">Belongs to the CSC1 (TC 1.A.17) family.</text>
</comment>
<dbReference type="Pfam" id="PF02714">
    <property type="entry name" value="RSN1_7TM"/>
    <property type="match status" value="1"/>
</dbReference>
<dbReference type="GO" id="GO:0005227">
    <property type="term" value="F:calcium-activated cation channel activity"/>
    <property type="evidence" value="ECO:0007669"/>
    <property type="project" value="InterPro"/>
</dbReference>
<evidence type="ECO:0000256" key="6">
    <source>
        <dbReference type="ARBA" id="ARBA00022989"/>
    </source>
</evidence>
<gene>
    <name evidence="15" type="ORF">SO802_001045</name>
</gene>
<dbReference type="EMBL" id="JAZDWU010000001">
    <property type="protein sequence ID" value="KAL0013976.1"/>
    <property type="molecule type" value="Genomic_DNA"/>
</dbReference>
<feature type="domain" description="CSC1/OSCA1-like cytosolic" evidence="14">
    <location>
        <begin position="188"/>
        <end position="343"/>
    </location>
</feature>
<dbReference type="Pfam" id="PF14703">
    <property type="entry name" value="PHM7_cyt"/>
    <property type="match status" value="1"/>
</dbReference>
<dbReference type="PANTHER" id="PTHR13018:SF109">
    <property type="entry name" value="CSC1-LIKE PROTEIN HYP1"/>
    <property type="match status" value="1"/>
</dbReference>
<evidence type="ECO:0000313" key="16">
    <source>
        <dbReference type="Proteomes" id="UP001459277"/>
    </source>
</evidence>
<evidence type="ECO:0000256" key="2">
    <source>
        <dbReference type="ARBA" id="ARBA00007779"/>
    </source>
</evidence>
<dbReference type="InterPro" id="IPR027815">
    <property type="entry name" value="CSC1/OSCA1-like_cyt"/>
</dbReference>
<dbReference type="InterPro" id="IPR032880">
    <property type="entry name" value="CSC1/OSCA1-like_N"/>
</dbReference>
<keyword evidence="8 11" id="KW-0472">Membrane</keyword>
<feature type="transmembrane region" description="Helical" evidence="11">
    <location>
        <begin position="97"/>
        <end position="116"/>
    </location>
</feature>
<feature type="transmembrane region" description="Helical" evidence="11">
    <location>
        <begin position="357"/>
        <end position="377"/>
    </location>
</feature>
<evidence type="ECO:0000313" key="15">
    <source>
        <dbReference type="EMBL" id="KAL0013976.1"/>
    </source>
</evidence>
<keyword evidence="9" id="KW-0407">Ion channel</keyword>
<feature type="domain" description="CSC1/OSCA1-like N-terminal transmembrane" evidence="13">
    <location>
        <begin position="5"/>
        <end position="167"/>
    </location>
</feature>
<feature type="transmembrane region" description="Helical" evidence="11">
    <location>
        <begin position="676"/>
        <end position="695"/>
    </location>
</feature>
<evidence type="ECO:0000256" key="8">
    <source>
        <dbReference type="ARBA" id="ARBA00023136"/>
    </source>
</evidence>
<evidence type="ECO:0000256" key="9">
    <source>
        <dbReference type="ARBA" id="ARBA00023303"/>
    </source>
</evidence>
<organism evidence="15 16">
    <name type="scientific">Lithocarpus litseifolius</name>
    <dbReference type="NCBI Taxonomy" id="425828"/>
    <lineage>
        <taxon>Eukaryota</taxon>
        <taxon>Viridiplantae</taxon>
        <taxon>Streptophyta</taxon>
        <taxon>Embryophyta</taxon>
        <taxon>Tracheophyta</taxon>
        <taxon>Spermatophyta</taxon>
        <taxon>Magnoliopsida</taxon>
        <taxon>eudicotyledons</taxon>
        <taxon>Gunneridae</taxon>
        <taxon>Pentapetalae</taxon>
        <taxon>rosids</taxon>
        <taxon>fabids</taxon>
        <taxon>Fagales</taxon>
        <taxon>Fagaceae</taxon>
        <taxon>Lithocarpus</taxon>
    </lineage>
</organism>
<feature type="domain" description="CSC1/OSCA1-like 7TM region" evidence="12">
    <location>
        <begin position="446"/>
        <end position="669"/>
    </location>
</feature>
<evidence type="ECO:0000256" key="7">
    <source>
        <dbReference type="ARBA" id="ARBA00023065"/>
    </source>
</evidence>
<evidence type="ECO:0000256" key="11">
    <source>
        <dbReference type="SAM" id="Phobius"/>
    </source>
</evidence>
<feature type="transmembrane region" description="Helical" evidence="11">
    <location>
        <begin position="389"/>
        <end position="409"/>
    </location>
</feature>
<keyword evidence="5" id="KW-0106">Calcium</keyword>
<dbReference type="AlphaFoldDB" id="A0AAW2DU83"/>
<evidence type="ECO:0000256" key="5">
    <source>
        <dbReference type="ARBA" id="ARBA00022837"/>
    </source>
</evidence>
<keyword evidence="16" id="KW-1185">Reference proteome</keyword>
<protein>
    <recommendedName>
        <fullName evidence="17">CSC1-like protein HYP1</fullName>
    </recommendedName>
</protein>
<dbReference type="GO" id="GO:0005886">
    <property type="term" value="C:plasma membrane"/>
    <property type="evidence" value="ECO:0007669"/>
    <property type="project" value="TreeGrafter"/>
</dbReference>
<reference evidence="15 16" key="1">
    <citation type="submission" date="2024-01" db="EMBL/GenBank/DDBJ databases">
        <title>A telomere-to-telomere, gap-free genome of sweet tea (Lithocarpus litseifolius).</title>
        <authorList>
            <person name="Zhou J."/>
        </authorList>
    </citation>
    <scope>NUCLEOTIDE SEQUENCE [LARGE SCALE GENOMIC DNA]</scope>
    <source>
        <strain evidence="15">Zhou-2022a</strain>
        <tissue evidence="15">Leaf</tissue>
    </source>
</reference>
<evidence type="ECO:0000256" key="10">
    <source>
        <dbReference type="SAM" id="Coils"/>
    </source>
</evidence>
<dbReference type="PANTHER" id="PTHR13018">
    <property type="entry name" value="PROBABLE MEMBRANE PROTEIN DUF221-RELATED"/>
    <property type="match status" value="1"/>
</dbReference>
<keyword evidence="3" id="KW-0813">Transport</keyword>
<dbReference type="InterPro" id="IPR003864">
    <property type="entry name" value="CSC1/OSCA1-like_7TM"/>
</dbReference>
<feature type="transmembrane region" description="Helical" evidence="11">
    <location>
        <begin position="497"/>
        <end position="519"/>
    </location>
</feature>
<evidence type="ECO:0000256" key="3">
    <source>
        <dbReference type="ARBA" id="ARBA00022448"/>
    </source>
</evidence>
<evidence type="ECO:0000259" key="14">
    <source>
        <dbReference type="Pfam" id="PF14703"/>
    </source>
</evidence>